<keyword evidence="1" id="KW-0805">Transcription regulation</keyword>
<dbReference type="PANTHER" id="PTHR42756:SF1">
    <property type="entry name" value="TRANSCRIPTIONAL REPRESSOR OF EMRAB OPERON"/>
    <property type="match status" value="1"/>
</dbReference>
<evidence type="ECO:0000256" key="2">
    <source>
        <dbReference type="ARBA" id="ARBA00023125"/>
    </source>
</evidence>
<evidence type="ECO:0000313" key="5">
    <source>
        <dbReference type="EMBL" id="AJZ63654.1"/>
    </source>
</evidence>
<dbReference type="PROSITE" id="PS50995">
    <property type="entry name" value="HTH_MARR_2"/>
    <property type="match status" value="1"/>
</dbReference>
<organism evidence="5 6">
    <name type="scientific">Paraburkholderia fungorum</name>
    <dbReference type="NCBI Taxonomy" id="134537"/>
    <lineage>
        <taxon>Bacteria</taxon>
        <taxon>Pseudomonadati</taxon>
        <taxon>Pseudomonadota</taxon>
        <taxon>Betaproteobacteria</taxon>
        <taxon>Burkholderiales</taxon>
        <taxon>Burkholderiaceae</taxon>
        <taxon>Paraburkholderia</taxon>
    </lineage>
</organism>
<proteinExistence type="predicted"/>
<dbReference type="KEGG" id="bfn:OI25_6462"/>
<name>A0AAU8THL3_9BURK</name>
<evidence type="ECO:0000256" key="3">
    <source>
        <dbReference type="ARBA" id="ARBA00023163"/>
    </source>
</evidence>
<dbReference type="Gene3D" id="1.10.10.10">
    <property type="entry name" value="Winged helix-like DNA-binding domain superfamily/Winged helix DNA-binding domain"/>
    <property type="match status" value="1"/>
</dbReference>
<feature type="domain" description="HTH marR-type" evidence="4">
    <location>
        <begin position="19"/>
        <end position="152"/>
    </location>
</feature>
<accession>A0AAU8THL3</accession>
<reference evidence="5 6" key="1">
    <citation type="journal article" date="2015" name="Genome Announc.">
        <title>Complete genome sequences for 59 burkholderia isolates, both pathogenic and near neighbor.</title>
        <authorList>
            <person name="Johnson S.L."/>
            <person name="Bishop-Lilly K.A."/>
            <person name="Ladner J.T."/>
            <person name="Daligault H.E."/>
            <person name="Davenport K.W."/>
            <person name="Jaissle J."/>
            <person name="Frey K.G."/>
            <person name="Koroleva G.I."/>
            <person name="Bruce D.C."/>
            <person name="Coyne S.R."/>
            <person name="Broomall S.M."/>
            <person name="Li P.E."/>
            <person name="Teshima H."/>
            <person name="Gibbons H.S."/>
            <person name="Palacios G.F."/>
            <person name="Rosenzweig C.N."/>
            <person name="Redden C.L."/>
            <person name="Xu Y."/>
            <person name="Minogue T.D."/>
            <person name="Chain P.S."/>
        </authorList>
    </citation>
    <scope>NUCLEOTIDE SEQUENCE [LARGE SCALE GENOMIC DNA]</scope>
    <source>
        <strain evidence="5 6">ATCC BAA-463</strain>
    </source>
</reference>
<evidence type="ECO:0000256" key="1">
    <source>
        <dbReference type="ARBA" id="ARBA00023015"/>
    </source>
</evidence>
<keyword evidence="2" id="KW-0238">DNA-binding</keyword>
<dbReference type="InterPro" id="IPR036388">
    <property type="entry name" value="WH-like_DNA-bd_sf"/>
</dbReference>
<evidence type="ECO:0000313" key="6">
    <source>
        <dbReference type="Proteomes" id="UP000032614"/>
    </source>
</evidence>
<dbReference type="GO" id="GO:0003700">
    <property type="term" value="F:DNA-binding transcription factor activity"/>
    <property type="evidence" value="ECO:0007669"/>
    <property type="project" value="InterPro"/>
</dbReference>
<dbReference type="Pfam" id="PF12802">
    <property type="entry name" value="MarR_2"/>
    <property type="match status" value="1"/>
</dbReference>
<dbReference type="SMART" id="SM00347">
    <property type="entry name" value="HTH_MARR"/>
    <property type="match status" value="1"/>
</dbReference>
<dbReference type="InterPro" id="IPR036390">
    <property type="entry name" value="WH_DNA-bd_sf"/>
</dbReference>
<evidence type="ECO:0000259" key="4">
    <source>
        <dbReference type="PROSITE" id="PS50995"/>
    </source>
</evidence>
<dbReference type="AlphaFoldDB" id="A0AAU8THL3"/>
<dbReference type="EMBL" id="CP010027">
    <property type="protein sequence ID" value="AJZ63654.1"/>
    <property type="molecule type" value="Genomic_DNA"/>
</dbReference>
<dbReference type="PANTHER" id="PTHR42756">
    <property type="entry name" value="TRANSCRIPTIONAL REGULATOR, MARR"/>
    <property type="match status" value="1"/>
</dbReference>
<dbReference type="InterPro" id="IPR000835">
    <property type="entry name" value="HTH_MarR-typ"/>
</dbReference>
<keyword evidence="3" id="KW-0804">Transcription</keyword>
<dbReference type="Proteomes" id="UP000032614">
    <property type="component" value="Chromosome 2"/>
</dbReference>
<protein>
    <submittedName>
        <fullName evidence="5">MarR family protein</fullName>
    </submittedName>
</protein>
<sequence>MSATDPRSTPVLKHPEHIDEFLLYRLHNLARVATQGVGLMFRRELGISRRDWRILAFVGKYPDTSLSRLAESAALDMVVASRCVANMVNKGLIAKTRLPQNKRLTVLTLTEAGRLAYEQARLSGQRYNAEFAACLSNEEAHLLDGLLKRMEQQAAQLTQREIARSESLSGSVPGAIPGAIPLLNEDVE</sequence>
<dbReference type="SUPFAM" id="SSF46785">
    <property type="entry name" value="Winged helix' DNA-binding domain"/>
    <property type="match status" value="1"/>
</dbReference>
<dbReference type="PRINTS" id="PR00598">
    <property type="entry name" value="HTHMARR"/>
</dbReference>
<gene>
    <name evidence="5" type="ORF">OI25_6462</name>
</gene>
<dbReference type="GO" id="GO:0003677">
    <property type="term" value="F:DNA binding"/>
    <property type="evidence" value="ECO:0007669"/>
    <property type="project" value="UniProtKB-KW"/>
</dbReference>